<name>A0ABV2M5B2_9FIRM</name>
<keyword evidence="2" id="KW-1185">Reference proteome</keyword>
<evidence type="ECO:0000313" key="1">
    <source>
        <dbReference type="EMBL" id="MET3751589.1"/>
    </source>
</evidence>
<gene>
    <name evidence="1" type="ORF">ABID24_002848</name>
</gene>
<protein>
    <submittedName>
        <fullName evidence="1">Ribosomal protein L44E</fullName>
    </submittedName>
</protein>
<accession>A0ABV2M5B2</accession>
<dbReference type="Pfam" id="PF14205">
    <property type="entry name" value="Cys_rich_KTR"/>
    <property type="match status" value="1"/>
</dbReference>
<comment type="caution">
    <text evidence="1">The sequence shown here is derived from an EMBL/GenBank/DDBJ whole genome shotgun (WGS) entry which is preliminary data.</text>
</comment>
<keyword evidence="1" id="KW-0689">Ribosomal protein</keyword>
<reference evidence="1 2" key="1">
    <citation type="submission" date="2024-06" db="EMBL/GenBank/DDBJ databases">
        <title>Genomic Encyclopedia of Type Strains, Phase IV (KMG-IV): sequencing the most valuable type-strain genomes for metagenomic binning, comparative biology and taxonomic classification.</title>
        <authorList>
            <person name="Goeker M."/>
        </authorList>
    </citation>
    <scope>NUCLEOTIDE SEQUENCE [LARGE SCALE GENOMIC DNA]</scope>
    <source>
        <strain evidence="1 2">DSM 29492</strain>
    </source>
</reference>
<dbReference type="GO" id="GO:0005840">
    <property type="term" value="C:ribosome"/>
    <property type="evidence" value="ECO:0007669"/>
    <property type="project" value="UniProtKB-KW"/>
</dbReference>
<evidence type="ECO:0000313" key="2">
    <source>
        <dbReference type="Proteomes" id="UP001549106"/>
    </source>
</evidence>
<sequence length="65" mass="7525">MDKTEWILCPLCGNKTRNKVREDTVLKNYPLYCPKCRQETLIEAKNLQVTVITEPDTLDAEPMNV</sequence>
<dbReference type="RefSeq" id="WP_257465240.1">
    <property type="nucleotide sequence ID" value="NZ_JANJZT010000025.1"/>
</dbReference>
<dbReference type="InterPro" id="IPR025957">
    <property type="entry name" value="Cys_rich_KTR"/>
</dbReference>
<dbReference type="Proteomes" id="UP001549106">
    <property type="component" value="Unassembled WGS sequence"/>
</dbReference>
<proteinExistence type="predicted"/>
<organism evidence="1 2">
    <name type="scientific">Blautia caecimuris</name>
    <dbReference type="NCBI Taxonomy" id="1796615"/>
    <lineage>
        <taxon>Bacteria</taxon>
        <taxon>Bacillati</taxon>
        <taxon>Bacillota</taxon>
        <taxon>Clostridia</taxon>
        <taxon>Lachnospirales</taxon>
        <taxon>Lachnospiraceae</taxon>
        <taxon>Blautia</taxon>
    </lineage>
</organism>
<keyword evidence="1" id="KW-0687">Ribonucleoprotein</keyword>
<dbReference type="EMBL" id="JBEPMJ010000024">
    <property type="protein sequence ID" value="MET3751589.1"/>
    <property type="molecule type" value="Genomic_DNA"/>
</dbReference>